<accession>A0ABP7UAF8</accession>
<feature type="signal peptide" evidence="1">
    <location>
        <begin position="1"/>
        <end position="25"/>
    </location>
</feature>
<feature type="chain" id="PRO_5046616990" evidence="1">
    <location>
        <begin position="26"/>
        <end position="252"/>
    </location>
</feature>
<dbReference type="EMBL" id="BAABDK010000018">
    <property type="protein sequence ID" value="GAA4039075.1"/>
    <property type="molecule type" value="Genomic_DNA"/>
</dbReference>
<proteinExistence type="predicted"/>
<gene>
    <name evidence="2" type="ORF">GCM10022409_25870</name>
</gene>
<protein>
    <submittedName>
        <fullName evidence="2">Uncharacterized protein</fullName>
    </submittedName>
</protein>
<evidence type="ECO:0000313" key="2">
    <source>
        <dbReference type="EMBL" id="GAA4039075.1"/>
    </source>
</evidence>
<reference evidence="3" key="1">
    <citation type="journal article" date="2019" name="Int. J. Syst. Evol. Microbiol.">
        <title>The Global Catalogue of Microorganisms (GCM) 10K type strain sequencing project: providing services to taxonomists for standard genome sequencing and annotation.</title>
        <authorList>
            <consortium name="The Broad Institute Genomics Platform"/>
            <consortium name="The Broad Institute Genome Sequencing Center for Infectious Disease"/>
            <person name="Wu L."/>
            <person name="Ma J."/>
        </authorList>
    </citation>
    <scope>NUCLEOTIDE SEQUENCE [LARGE SCALE GENOMIC DNA]</scope>
    <source>
        <strain evidence="3">JCM 17225</strain>
    </source>
</reference>
<dbReference type="RefSeq" id="WP_345055126.1">
    <property type="nucleotide sequence ID" value="NZ_BAABDK010000018.1"/>
</dbReference>
<keyword evidence="1" id="KW-0732">Signal</keyword>
<dbReference type="Proteomes" id="UP001501469">
    <property type="component" value="Unassembled WGS sequence"/>
</dbReference>
<name>A0ABP7UAF8_9BACT</name>
<sequence length="252" mass="28198">MFKVLRLLIGLGLVVGMLGAQPALAQKAITKPWGRTDLDTLISVRTPYRVQDIQEPGAPWLTAFFTKGSYHHFVMMRLDVTAMLQQRLDAGSRKSHSMRADSTKLTAVTLDINKCLRLLTKSPLLAINKPRAGRDYVVGLPSTPGGQASRRVYTGADPDSHEPALMEVQWFELNGVVYFFFCTTVDPDGEDARQEKQKYFSTITLSGRRNYSGPCRQPLYVFCCSYSLPQKQGSTEVTKHSFSIIAFKPSQR</sequence>
<comment type="caution">
    <text evidence="2">The sequence shown here is derived from an EMBL/GenBank/DDBJ whole genome shotgun (WGS) entry which is preliminary data.</text>
</comment>
<organism evidence="2 3">
    <name type="scientific">Hymenobacter glaciei</name>
    <dbReference type="NCBI Taxonomy" id="877209"/>
    <lineage>
        <taxon>Bacteria</taxon>
        <taxon>Pseudomonadati</taxon>
        <taxon>Bacteroidota</taxon>
        <taxon>Cytophagia</taxon>
        <taxon>Cytophagales</taxon>
        <taxon>Hymenobacteraceae</taxon>
        <taxon>Hymenobacter</taxon>
    </lineage>
</organism>
<keyword evidence="3" id="KW-1185">Reference proteome</keyword>
<evidence type="ECO:0000256" key="1">
    <source>
        <dbReference type="SAM" id="SignalP"/>
    </source>
</evidence>
<evidence type="ECO:0000313" key="3">
    <source>
        <dbReference type="Proteomes" id="UP001501469"/>
    </source>
</evidence>